<dbReference type="Pfam" id="PF00392">
    <property type="entry name" value="GntR"/>
    <property type="match status" value="1"/>
</dbReference>
<dbReference type="CDD" id="cd07377">
    <property type="entry name" value="WHTH_GntR"/>
    <property type="match status" value="1"/>
</dbReference>
<sequence>MANKAAWTADAGGLETVERATLQEQIYRQLRNRIMSGFFQPGQALSTRSVAEAVGVSVMPVRDALRRLEVENALVVGHNRALEVPKLDPDTLTEITATRVALEGLAVERAVPAVTASDVEALRSRCEAMAQSIATGDVDRYLSGNWAFHAHIYRLASDGILLSFIESLWLRMGPYFRMTATDSRHLDNAMTIHHEIVEALERADMAAARSGIVADIEAATHDLAEWLSRQNKHEATV</sequence>
<reference evidence="5" key="1">
    <citation type="submission" date="2022-11" db="EMBL/GenBank/DDBJ databases">
        <title>Draft genome sequence of Hoeflea poritis E7-10 and Hoeflea prorocentri PM5-8, separated from scleractinian coral Porites lutea and marine dinoflagellate.</title>
        <authorList>
            <person name="Zhang G."/>
            <person name="Wei Q."/>
            <person name="Cai L."/>
        </authorList>
    </citation>
    <scope>NUCLEOTIDE SEQUENCE</scope>
    <source>
        <strain evidence="5">PM5-8</strain>
    </source>
</reference>
<evidence type="ECO:0000256" key="3">
    <source>
        <dbReference type="ARBA" id="ARBA00023163"/>
    </source>
</evidence>
<keyword evidence="6" id="KW-1185">Reference proteome</keyword>
<dbReference type="Pfam" id="PF07729">
    <property type="entry name" value="FCD"/>
    <property type="match status" value="1"/>
</dbReference>
<accession>A0A9X3UPM7</accession>
<evidence type="ECO:0000313" key="6">
    <source>
        <dbReference type="Proteomes" id="UP001151234"/>
    </source>
</evidence>
<dbReference type="InterPro" id="IPR036390">
    <property type="entry name" value="WH_DNA-bd_sf"/>
</dbReference>
<dbReference type="Proteomes" id="UP001151234">
    <property type="component" value="Unassembled WGS sequence"/>
</dbReference>
<dbReference type="InterPro" id="IPR000524">
    <property type="entry name" value="Tscrpt_reg_HTH_GntR"/>
</dbReference>
<keyword evidence="2" id="KW-0238">DNA-binding</keyword>
<protein>
    <submittedName>
        <fullName evidence="5">GntR family transcriptional regulator</fullName>
    </submittedName>
</protein>
<dbReference type="SMART" id="SM00895">
    <property type="entry name" value="FCD"/>
    <property type="match status" value="1"/>
</dbReference>
<proteinExistence type="predicted"/>
<name>A0A9X3UPM7_9HYPH</name>
<dbReference type="Gene3D" id="1.20.120.530">
    <property type="entry name" value="GntR ligand-binding domain-like"/>
    <property type="match status" value="1"/>
</dbReference>
<dbReference type="PANTHER" id="PTHR43537">
    <property type="entry name" value="TRANSCRIPTIONAL REGULATOR, GNTR FAMILY"/>
    <property type="match status" value="1"/>
</dbReference>
<comment type="caution">
    <text evidence="5">The sequence shown here is derived from an EMBL/GenBank/DDBJ whole genome shotgun (WGS) entry which is preliminary data.</text>
</comment>
<dbReference type="SUPFAM" id="SSF46785">
    <property type="entry name" value="Winged helix' DNA-binding domain"/>
    <property type="match status" value="1"/>
</dbReference>
<evidence type="ECO:0000259" key="4">
    <source>
        <dbReference type="PROSITE" id="PS50949"/>
    </source>
</evidence>
<dbReference type="SUPFAM" id="SSF48008">
    <property type="entry name" value="GntR ligand-binding domain-like"/>
    <property type="match status" value="1"/>
</dbReference>
<dbReference type="EMBL" id="JAPJZI010000001">
    <property type="protein sequence ID" value="MDA5400696.1"/>
    <property type="molecule type" value="Genomic_DNA"/>
</dbReference>
<dbReference type="GO" id="GO:0003700">
    <property type="term" value="F:DNA-binding transcription factor activity"/>
    <property type="evidence" value="ECO:0007669"/>
    <property type="project" value="InterPro"/>
</dbReference>
<keyword evidence="3" id="KW-0804">Transcription</keyword>
<gene>
    <name evidence="5" type="ORF">OQ273_19135</name>
</gene>
<dbReference type="AlphaFoldDB" id="A0A9X3UPM7"/>
<evidence type="ECO:0000256" key="1">
    <source>
        <dbReference type="ARBA" id="ARBA00023015"/>
    </source>
</evidence>
<evidence type="ECO:0000313" key="5">
    <source>
        <dbReference type="EMBL" id="MDA5400696.1"/>
    </source>
</evidence>
<dbReference type="PANTHER" id="PTHR43537:SF39">
    <property type="entry name" value="HTH-TYPE TRANSCRIPTIONAL REGULATOR MCBR"/>
    <property type="match status" value="1"/>
</dbReference>
<dbReference type="PROSITE" id="PS50949">
    <property type="entry name" value="HTH_GNTR"/>
    <property type="match status" value="1"/>
</dbReference>
<dbReference type="SMART" id="SM00345">
    <property type="entry name" value="HTH_GNTR"/>
    <property type="match status" value="1"/>
</dbReference>
<feature type="domain" description="HTH gntR-type" evidence="4">
    <location>
        <begin position="20"/>
        <end position="87"/>
    </location>
</feature>
<dbReference type="InterPro" id="IPR008920">
    <property type="entry name" value="TF_FadR/GntR_C"/>
</dbReference>
<dbReference type="RefSeq" id="WP_267992446.1">
    <property type="nucleotide sequence ID" value="NZ_JAPJZI010000001.1"/>
</dbReference>
<dbReference type="GO" id="GO:0003677">
    <property type="term" value="F:DNA binding"/>
    <property type="evidence" value="ECO:0007669"/>
    <property type="project" value="UniProtKB-KW"/>
</dbReference>
<evidence type="ECO:0000256" key="2">
    <source>
        <dbReference type="ARBA" id="ARBA00023125"/>
    </source>
</evidence>
<dbReference type="InterPro" id="IPR036388">
    <property type="entry name" value="WH-like_DNA-bd_sf"/>
</dbReference>
<organism evidence="5 6">
    <name type="scientific">Hoeflea prorocentri</name>
    <dbReference type="NCBI Taxonomy" id="1922333"/>
    <lineage>
        <taxon>Bacteria</taxon>
        <taxon>Pseudomonadati</taxon>
        <taxon>Pseudomonadota</taxon>
        <taxon>Alphaproteobacteria</taxon>
        <taxon>Hyphomicrobiales</taxon>
        <taxon>Rhizobiaceae</taxon>
        <taxon>Hoeflea</taxon>
    </lineage>
</organism>
<dbReference type="InterPro" id="IPR011711">
    <property type="entry name" value="GntR_C"/>
</dbReference>
<keyword evidence="1" id="KW-0805">Transcription regulation</keyword>
<dbReference type="Gene3D" id="1.10.10.10">
    <property type="entry name" value="Winged helix-like DNA-binding domain superfamily/Winged helix DNA-binding domain"/>
    <property type="match status" value="1"/>
</dbReference>